<sequence>MPLLPSGDSGAETLPKPSQGFELAGEVEETPSMPTDTPTQALCGPEPSPQAEVHVEQLMATLLVQMSESA</sequence>
<dbReference type="AlphaFoldDB" id="A0A699YQA4"/>
<comment type="caution">
    <text evidence="2">The sequence shown here is derived from an EMBL/GenBank/DDBJ whole genome shotgun (WGS) entry which is preliminary data.</text>
</comment>
<gene>
    <name evidence="2" type="ORF">HaLaN_07970</name>
</gene>
<reference evidence="2 3" key="1">
    <citation type="submission" date="2020-02" db="EMBL/GenBank/DDBJ databases">
        <title>Draft genome sequence of Haematococcus lacustris strain NIES-144.</title>
        <authorList>
            <person name="Morimoto D."/>
            <person name="Nakagawa S."/>
            <person name="Yoshida T."/>
            <person name="Sawayama S."/>
        </authorList>
    </citation>
    <scope>NUCLEOTIDE SEQUENCE [LARGE SCALE GENOMIC DNA]</scope>
    <source>
        <strain evidence="2 3">NIES-144</strain>
    </source>
</reference>
<accession>A0A699YQA4</accession>
<name>A0A699YQA4_HAELA</name>
<dbReference type="Proteomes" id="UP000485058">
    <property type="component" value="Unassembled WGS sequence"/>
</dbReference>
<evidence type="ECO:0000256" key="1">
    <source>
        <dbReference type="SAM" id="MobiDB-lite"/>
    </source>
</evidence>
<evidence type="ECO:0000313" key="3">
    <source>
        <dbReference type="Proteomes" id="UP000485058"/>
    </source>
</evidence>
<organism evidence="2 3">
    <name type="scientific">Haematococcus lacustris</name>
    <name type="common">Green alga</name>
    <name type="synonym">Haematococcus pluvialis</name>
    <dbReference type="NCBI Taxonomy" id="44745"/>
    <lineage>
        <taxon>Eukaryota</taxon>
        <taxon>Viridiplantae</taxon>
        <taxon>Chlorophyta</taxon>
        <taxon>core chlorophytes</taxon>
        <taxon>Chlorophyceae</taxon>
        <taxon>CS clade</taxon>
        <taxon>Chlamydomonadales</taxon>
        <taxon>Haematococcaceae</taxon>
        <taxon>Haematococcus</taxon>
    </lineage>
</organism>
<feature type="region of interest" description="Disordered" evidence="1">
    <location>
        <begin position="1"/>
        <end position="50"/>
    </location>
</feature>
<dbReference type="EMBL" id="BLLF01000490">
    <property type="protein sequence ID" value="GFH12313.1"/>
    <property type="molecule type" value="Genomic_DNA"/>
</dbReference>
<proteinExistence type="predicted"/>
<keyword evidence="3" id="KW-1185">Reference proteome</keyword>
<evidence type="ECO:0000313" key="2">
    <source>
        <dbReference type="EMBL" id="GFH12313.1"/>
    </source>
</evidence>
<protein>
    <submittedName>
        <fullName evidence="2">Uncharacterized protein</fullName>
    </submittedName>
</protein>